<protein>
    <submittedName>
        <fullName evidence="3">BON domain-containing protein</fullName>
    </submittedName>
</protein>
<organism evidence="3 4">
    <name type="scientific">Rhizobium lusitanum</name>
    <dbReference type="NCBI Taxonomy" id="293958"/>
    <lineage>
        <taxon>Bacteria</taxon>
        <taxon>Pseudomonadati</taxon>
        <taxon>Pseudomonadota</taxon>
        <taxon>Alphaproteobacteria</taxon>
        <taxon>Hyphomicrobiales</taxon>
        <taxon>Rhizobiaceae</taxon>
        <taxon>Rhizobium/Agrobacterium group</taxon>
        <taxon>Rhizobium</taxon>
    </lineage>
</organism>
<evidence type="ECO:0000256" key="1">
    <source>
        <dbReference type="SAM" id="MobiDB-lite"/>
    </source>
</evidence>
<reference evidence="3 4" key="1">
    <citation type="submission" date="2016-08" db="EMBL/GenBank/DDBJ databases">
        <authorList>
            <person name="Seilhamer J.J."/>
        </authorList>
    </citation>
    <scope>NUCLEOTIDE SEQUENCE [LARGE SCALE GENOMIC DNA]</scope>
    <source>
        <strain evidence="3 4">P1-7</strain>
    </source>
</reference>
<dbReference type="RefSeq" id="WP_080760456.1">
    <property type="nucleotide sequence ID" value="NZ_FMAF01000004.1"/>
</dbReference>
<sequence length="114" mass="11743">MLFLARLSSLTISSDSCATCAAIRCLIAYADGLEDAHIDVSAVEGAIVLSGDAPSDEARERALSIAGEYAGLRIINHIVLHTDRGPPGRSEIGASTSGPRAGLTAALKPPKDKS</sequence>
<name>A0A1C3V5K7_9HYPH</name>
<dbReference type="Proteomes" id="UP000199205">
    <property type="component" value="Unassembled WGS sequence"/>
</dbReference>
<dbReference type="OrthoDB" id="8304186at2"/>
<evidence type="ECO:0000259" key="2">
    <source>
        <dbReference type="PROSITE" id="PS50914"/>
    </source>
</evidence>
<dbReference type="EMBL" id="FMAF01000004">
    <property type="protein sequence ID" value="SCB23106.1"/>
    <property type="molecule type" value="Genomic_DNA"/>
</dbReference>
<dbReference type="InterPro" id="IPR007055">
    <property type="entry name" value="BON_dom"/>
</dbReference>
<evidence type="ECO:0000313" key="3">
    <source>
        <dbReference type="EMBL" id="SCB23106.1"/>
    </source>
</evidence>
<accession>A0A1C3V5K7</accession>
<feature type="domain" description="BON" evidence="2">
    <location>
        <begin position="15"/>
        <end position="83"/>
    </location>
</feature>
<feature type="region of interest" description="Disordered" evidence="1">
    <location>
        <begin position="83"/>
        <end position="114"/>
    </location>
</feature>
<evidence type="ECO:0000313" key="4">
    <source>
        <dbReference type="Proteomes" id="UP000199205"/>
    </source>
</evidence>
<proteinExistence type="predicted"/>
<dbReference type="PROSITE" id="PS50914">
    <property type="entry name" value="BON"/>
    <property type="match status" value="1"/>
</dbReference>
<dbReference type="AlphaFoldDB" id="A0A1C3V5K7"/>
<dbReference type="Pfam" id="PF04972">
    <property type="entry name" value="BON"/>
    <property type="match status" value="1"/>
</dbReference>
<gene>
    <name evidence="3" type="ORF">GA0061101_104266</name>
</gene>